<dbReference type="Proteomes" id="UP000515369">
    <property type="component" value="Chromosome"/>
</dbReference>
<dbReference type="RefSeq" id="WP_182462736.1">
    <property type="nucleotide sequence ID" value="NZ_CP059732.1"/>
</dbReference>
<evidence type="ECO:0000313" key="2">
    <source>
        <dbReference type="Proteomes" id="UP000515369"/>
    </source>
</evidence>
<reference evidence="1 2" key="1">
    <citation type="submission" date="2020-07" db="EMBL/GenBank/DDBJ databases">
        <title>Spirosoma foliorum sp. nov., isolated from the leaves on the Nejang mountain Korea, Republic of.</title>
        <authorList>
            <person name="Ho H."/>
            <person name="Lee Y.-J."/>
            <person name="Nurcahyanto D.-A."/>
            <person name="Kim S.-G."/>
        </authorList>
    </citation>
    <scope>NUCLEOTIDE SEQUENCE [LARGE SCALE GENOMIC DNA]</scope>
    <source>
        <strain evidence="1 2">PL0136</strain>
    </source>
</reference>
<dbReference type="KEGG" id="sfol:H3H32_11090"/>
<dbReference type="EMBL" id="CP059732">
    <property type="protein sequence ID" value="QMW05388.1"/>
    <property type="molecule type" value="Genomic_DNA"/>
</dbReference>
<protein>
    <submittedName>
        <fullName evidence="1">Uncharacterized protein</fullName>
    </submittedName>
</protein>
<organism evidence="1 2">
    <name type="scientific">Spirosoma foliorum</name>
    <dbReference type="NCBI Taxonomy" id="2710596"/>
    <lineage>
        <taxon>Bacteria</taxon>
        <taxon>Pseudomonadati</taxon>
        <taxon>Bacteroidota</taxon>
        <taxon>Cytophagia</taxon>
        <taxon>Cytophagales</taxon>
        <taxon>Cytophagaceae</taxon>
        <taxon>Spirosoma</taxon>
    </lineage>
</organism>
<name>A0A7G5H2P6_9BACT</name>
<accession>A0A7G5H2P6</accession>
<proteinExistence type="predicted"/>
<sequence>MKAATGKYSEEAKKLLSGKITQFSYTTEVLSVLAKRKIRLYAPSYIRLVVTELRNQDAIWDAIVEVIADRKKIKDQEPVLTANIKELVEVD</sequence>
<keyword evidence="2" id="KW-1185">Reference proteome</keyword>
<dbReference type="AlphaFoldDB" id="A0A7G5H2P6"/>
<gene>
    <name evidence="1" type="ORF">H3H32_11090</name>
</gene>
<evidence type="ECO:0000313" key="1">
    <source>
        <dbReference type="EMBL" id="QMW05388.1"/>
    </source>
</evidence>